<dbReference type="GO" id="GO:0006508">
    <property type="term" value="P:proteolysis"/>
    <property type="evidence" value="ECO:0007669"/>
    <property type="project" value="UniProtKB-KW"/>
</dbReference>
<dbReference type="Gene3D" id="3.90.230.10">
    <property type="entry name" value="Creatinase/methionine aminopeptidase superfamily"/>
    <property type="match status" value="1"/>
</dbReference>
<keyword evidence="4 7" id="KW-0224">Dipeptidase</keyword>
<evidence type="ECO:0000256" key="4">
    <source>
        <dbReference type="ARBA" id="ARBA00022997"/>
    </source>
</evidence>
<dbReference type="Pfam" id="PF01205">
    <property type="entry name" value="Impact_N"/>
    <property type="match status" value="1"/>
</dbReference>
<comment type="cofactor">
    <cofactor evidence="7">
        <name>Mn(2+)</name>
        <dbReference type="ChEBI" id="CHEBI:29035"/>
    </cofactor>
    <text evidence="7">Binds 2 manganese ions per subunit.</text>
</comment>
<dbReference type="InterPro" id="IPR020568">
    <property type="entry name" value="Ribosomal_Su5_D2-typ_SF"/>
</dbReference>
<dbReference type="InterPro" id="IPR015796">
    <property type="entry name" value="Impact_YigZ-like"/>
</dbReference>
<proteinExistence type="inferred from homology"/>
<dbReference type="InterPro" id="IPR036005">
    <property type="entry name" value="Creatinase/aminopeptidase-like"/>
</dbReference>
<dbReference type="EC" id="3.4.13.9" evidence="7"/>
<feature type="domain" description="Impact N-terminal" evidence="9">
    <location>
        <begin position="462"/>
        <end position="566"/>
    </location>
</feature>
<dbReference type="GO" id="GO:0008235">
    <property type="term" value="F:metalloexopeptidase activity"/>
    <property type="evidence" value="ECO:0007669"/>
    <property type="project" value="UniProtKB-UniRule"/>
</dbReference>
<dbReference type="InterPro" id="IPR001498">
    <property type="entry name" value="Impact_N"/>
</dbReference>
<dbReference type="InterPro" id="IPR000994">
    <property type="entry name" value="Pept_M24"/>
</dbReference>
<feature type="domain" description="Xaa-Pro dipeptidase N-terminal" evidence="10">
    <location>
        <begin position="7"/>
        <end position="157"/>
    </location>
</feature>
<dbReference type="PROSITE" id="PS00910">
    <property type="entry name" value="UPF0029"/>
    <property type="match status" value="1"/>
</dbReference>
<dbReference type="CDD" id="cd01087">
    <property type="entry name" value="Prolidase"/>
    <property type="match status" value="1"/>
</dbReference>
<evidence type="ECO:0000256" key="3">
    <source>
        <dbReference type="ARBA" id="ARBA00022801"/>
    </source>
</evidence>
<dbReference type="HAMAP" id="MF_01279">
    <property type="entry name" value="X_Pro_dipeptid"/>
    <property type="match status" value="1"/>
</dbReference>
<dbReference type="InterPro" id="IPR048819">
    <property type="entry name" value="PepQ_N"/>
</dbReference>
<evidence type="ECO:0000256" key="2">
    <source>
        <dbReference type="ARBA" id="ARBA00022723"/>
    </source>
</evidence>
<dbReference type="GO" id="GO:0102009">
    <property type="term" value="F:proline dipeptidase activity"/>
    <property type="evidence" value="ECO:0007669"/>
    <property type="project" value="UniProtKB-EC"/>
</dbReference>
<dbReference type="EMBL" id="UGLW01000003">
    <property type="protein sequence ID" value="STV30473.1"/>
    <property type="molecule type" value="Genomic_DNA"/>
</dbReference>
<evidence type="ECO:0000259" key="8">
    <source>
        <dbReference type="Pfam" id="PF00557"/>
    </source>
</evidence>
<dbReference type="SUPFAM" id="SSF55920">
    <property type="entry name" value="Creatinase/aminopeptidase"/>
    <property type="match status" value="1"/>
</dbReference>
<dbReference type="InterPro" id="IPR052433">
    <property type="entry name" value="X-Pro_dipept-like"/>
</dbReference>
<feature type="binding site" evidence="7">
    <location>
        <position position="257"/>
    </location>
    <ligand>
        <name>Mn(2+)</name>
        <dbReference type="ChEBI" id="CHEBI:29035"/>
        <label>1</label>
    </ligand>
</feature>
<comment type="similarity">
    <text evidence="7">Belongs to the peptidase M24B family. Bacterial-type prolidase subfamily.</text>
</comment>
<dbReference type="PROSITE" id="PS00491">
    <property type="entry name" value="PROLINE_PEPTIDASE"/>
    <property type="match status" value="1"/>
</dbReference>
<dbReference type="SUPFAM" id="SSF54211">
    <property type="entry name" value="Ribosomal protein S5 domain 2-like"/>
    <property type="match status" value="1"/>
</dbReference>
<evidence type="ECO:0000259" key="9">
    <source>
        <dbReference type="Pfam" id="PF01205"/>
    </source>
</evidence>
<dbReference type="AlphaFoldDB" id="A0A378B745"/>
<reference evidence="11 12" key="1">
    <citation type="submission" date="2018-06" db="EMBL/GenBank/DDBJ databases">
        <authorList>
            <consortium name="Pathogen Informatics"/>
            <person name="Doyle S."/>
        </authorList>
    </citation>
    <scope>NUCLEOTIDE SEQUENCE [LARGE SCALE GENOMIC DNA]</scope>
    <source>
        <strain evidence="11 12">NCTC10313</strain>
    </source>
</reference>
<evidence type="ECO:0000256" key="5">
    <source>
        <dbReference type="ARBA" id="ARBA00023049"/>
    </source>
</evidence>
<feature type="binding site" evidence="7">
    <location>
        <position position="339"/>
    </location>
    <ligand>
        <name>Mn(2+)</name>
        <dbReference type="ChEBI" id="CHEBI:29035"/>
        <label>1</label>
    </ligand>
</feature>
<dbReference type="PANTHER" id="PTHR43226:SF8">
    <property type="entry name" value="XAA-PRO DIPEPTIDASE"/>
    <property type="match status" value="1"/>
</dbReference>
<dbReference type="InterPro" id="IPR029149">
    <property type="entry name" value="Creatin/AminoP/Spt16_N"/>
</dbReference>
<dbReference type="InterPro" id="IPR020569">
    <property type="entry name" value="UPF0029_Impact_CS"/>
</dbReference>
<feature type="binding site" evidence="7">
    <location>
        <position position="257"/>
    </location>
    <ligand>
        <name>Mn(2+)</name>
        <dbReference type="ChEBI" id="CHEBI:29035"/>
        <label>2</label>
    </ligand>
</feature>
<evidence type="ECO:0000256" key="6">
    <source>
        <dbReference type="ARBA" id="ARBA00023211"/>
    </source>
</evidence>
<feature type="binding site" evidence="7">
    <location>
        <position position="246"/>
    </location>
    <ligand>
        <name>Mn(2+)</name>
        <dbReference type="ChEBI" id="CHEBI:29035"/>
        <label>2</label>
    </ligand>
</feature>
<keyword evidence="3 7" id="KW-0378">Hydrolase</keyword>
<feature type="binding site" evidence="7">
    <location>
        <position position="423"/>
    </location>
    <ligand>
        <name>Mn(2+)</name>
        <dbReference type="ChEBI" id="CHEBI:29035"/>
        <label>2</label>
    </ligand>
</feature>
<dbReference type="GO" id="GO:0046872">
    <property type="term" value="F:metal ion binding"/>
    <property type="evidence" value="ECO:0007669"/>
    <property type="project" value="UniProtKB-KW"/>
</dbReference>
<dbReference type="InterPro" id="IPR022846">
    <property type="entry name" value="X_Pro_dipept"/>
</dbReference>
<keyword evidence="1 7" id="KW-0645">Protease</keyword>
<evidence type="ECO:0000313" key="11">
    <source>
        <dbReference type="EMBL" id="STV30473.1"/>
    </source>
</evidence>
<feature type="domain" description="Peptidase M24" evidence="8">
    <location>
        <begin position="168"/>
        <end position="430"/>
    </location>
</feature>
<evidence type="ECO:0000259" key="10">
    <source>
        <dbReference type="Pfam" id="PF21216"/>
    </source>
</evidence>
<dbReference type="FunFam" id="3.40.350.10:FF:000002">
    <property type="entry name" value="Xaa-Pro dipeptidase"/>
    <property type="match status" value="1"/>
</dbReference>
<accession>A0A378B745</accession>
<dbReference type="InterPro" id="IPR001131">
    <property type="entry name" value="Peptidase_M24B_aminopep-P_CS"/>
</dbReference>
<name>A0A378B745_KLEPO</name>
<evidence type="ECO:0000256" key="1">
    <source>
        <dbReference type="ARBA" id="ARBA00022670"/>
    </source>
</evidence>
<keyword evidence="5 7" id="KW-0482">Metalloprotease</keyword>
<dbReference type="Pfam" id="PF00557">
    <property type="entry name" value="Peptidase_M24"/>
    <property type="match status" value="1"/>
</dbReference>
<dbReference type="GO" id="GO:0005829">
    <property type="term" value="C:cytosol"/>
    <property type="evidence" value="ECO:0007669"/>
    <property type="project" value="TreeGrafter"/>
</dbReference>
<keyword evidence="6 7" id="KW-0464">Manganese</keyword>
<dbReference type="Gene3D" id="3.40.350.10">
    <property type="entry name" value="Creatinase/prolidase N-terminal domain"/>
    <property type="match status" value="1"/>
</dbReference>
<dbReference type="GO" id="GO:0016795">
    <property type="term" value="F:phosphoric triester hydrolase activity"/>
    <property type="evidence" value="ECO:0007669"/>
    <property type="project" value="InterPro"/>
</dbReference>
<gene>
    <name evidence="7 11" type="primary">pepQ</name>
    <name evidence="11" type="ORF">NCTC10313_06823</name>
</gene>
<protein>
    <recommendedName>
        <fullName evidence="7">Xaa-Pro dipeptidase</fullName>
        <shortName evidence="7">X-Pro dipeptidase</shortName>
        <ecNumber evidence="7">3.4.13.9</ecNumber>
    </recommendedName>
    <alternativeName>
        <fullName evidence="7">Imidodipeptidase</fullName>
    </alternativeName>
    <alternativeName>
        <fullName evidence="7">Proline dipeptidase</fullName>
        <shortName evidence="7">Prolidase</shortName>
    </alternativeName>
</protein>
<dbReference type="InterPro" id="IPR036956">
    <property type="entry name" value="Impact_N_sf"/>
</dbReference>
<dbReference type="NCBIfam" id="NF010133">
    <property type="entry name" value="PRK13607.1"/>
    <property type="match status" value="1"/>
</dbReference>
<sequence length="586" mass="64751">MESLAALYKNHIVTLQERTRDVLARFQMDALLIHSGELVNVFLDDHPYPFKVNPQFKAWVPVTQVPNCWLLVDGVNKPKLWFYLPVDYWHNVEPLPTSFWTEEIDVIALPKADGIGSQLPAARGNIGYIGPVPERALGLGIAADKINPKGVIDYLHYYRAYKTDYELACMREAQKSAVNGHRAAYEAFQSGMSEFDINQAYLTATGHRDTDVPYSNIVALNEHASVLHYTKLDHRAPAEMRSFLLDAGAEYNGYAADLTRTWAAHGDNDFAHLIKDVNDEQQALISTMKAGTSYIDYHIQFHQRIAKLLRKHQLVTDMSEEAMVENDLTGPFMPHGIGHPLGLQVHDVAGFMQDDTGTHLAAPSKYPYLRCTRIIEPRMVLTIEPGIYFIESLLAPWREGPFSKHFNWQKIDAMKPFGGIRIEDNVVIHEKQYRKYDARSEAGLMESWLIPAAPVTVVEEIKKSRFITLLAHTDGVAAAKAFVESVRADHPDARHHCVAWVAGPPDDSQQLGFSDDGEPAGTAGKPMLAQLMGSGVGEITAVVVRYYGGILLGTGGLVKAMAAGASGAGAADDAAQDAVNGIYFAV</sequence>
<keyword evidence="2 7" id="KW-0479">Metal-binding</keyword>
<feature type="binding site" evidence="7">
    <location>
        <position position="384"/>
    </location>
    <ligand>
        <name>Mn(2+)</name>
        <dbReference type="ChEBI" id="CHEBI:29035"/>
        <label>1</label>
    </ligand>
</feature>
<dbReference type="STRING" id="1218098.GCA_001598715_02864"/>
<dbReference type="Gene3D" id="3.30.230.30">
    <property type="entry name" value="Impact, N-terminal domain"/>
    <property type="match status" value="1"/>
</dbReference>
<dbReference type="PANTHER" id="PTHR43226">
    <property type="entry name" value="XAA-PRO AMINOPEPTIDASE 3"/>
    <property type="match status" value="1"/>
</dbReference>
<dbReference type="NCBIfam" id="TIGR00257">
    <property type="entry name" value="IMPACT_YIGZ"/>
    <property type="match status" value="1"/>
</dbReference>
<evidence type="ECO:0000256" key="7">
    <source>
        <dbReference type="HAMAP-Rule" id="MF_01279"/>
    </source>
</evidence>
<organism evidence="11 12">
    <name type="scientific">Klebsiella pneumoniae subsp. ozaenae</name>
    <dbReference type="NCBI Taxonomy" id="574"/>
    <lineage>
        <taxon>Bacteria</taxon>
        <taxon>Pseudomonadati</taxon>
        <taxon>Pseudomonadota</taxon>
        <taxon>Gammaproteobacteria</taxon>
        <taxon>Enterobacterales</taxon>
        <taxon>Enterobacteriaceae</taxon>
        <taxon>Klebsiella/Raoultella group</taxon>
        <taxon>Klebsiella</taxon>
        <taxon>Klebsiella pneumoniae complex</taxon>
    </lineage>
</organism>
<dbReference type="Pfam" id="PF21216">
    <property type="entry name" value="PepQ_N"/>
    <property type="match status" value="1"/>
</dbReference>
<feature type="binding site" evidence="7">
    <location>
        <position position="423"/>
    </location>
    <ligand>
        <name>Mn(2+)</name>
        <dbReference type="ChEBI" id="CHEBI:29035"/>
        <label>1</label>
    </ligand>
</feature>
<comment type="catalytic activity">
    <reaction evidence="7">
        <text>Xaa-L-Pro dipeptide + H2O = an L-alpha-amino acid + L-proline</text>
        <dbReference type="Rhea" id="RHEA:76407"/>
        <dbReference type="ChEBI" id="CHEBI:15377"/>
        <dbReference type="ChEBI" id="CHEBI:59869"/>
        <dbReference type="ChEBI" id="CHEBI:60039"/>
        <dbReference type="ChEBI" id="CHEBI:195196"/>
        <dbReference type="EC" id="3.4.13.9"/>
    </reaction>
</comment>
<comment type="function">
    <text evidence="7">Splits dipeptides with a prolyl residue in the C-terminal position.</text>
</comment>
<evidence type="ECO:0000313" key="12">
    <source>
        <dbReference type="Proteomes" id="UP000254487"/>
    </source>
</evidence>
<dbReference type="GO" id="GO:0004177">
    <property type="term" value="F:aminopeptidase activity"/>
    <property type="evidence" value="ECO:0007669"/>
    <property type="project" value="TreeGrafter"/>
</dbReference>
<dbReference type="Proteomes" id="UP000254487">
    <property type="component" value="Unassembled WGS sequence"/>
</dbReference>